<proteinExistence type="predicted"/>
<dbReference type="InterPro" id="IPR001478">
    <property type="entry name" value="PDZ"/>
</dbReference>
<dbReference type="EMBL" id="RXNU01000012">
    <property type="protein sequence ID" value="RTR37485.1"/>
    <property type="molecule type" value="Genomic_DNA"/>
</dbReference>
<feature type="signal peptide" evidence="1">
    <location>
        <begin position="1"/>
        <end position="21"/>
    </location>
</feature>
<evidence type="ECO:0000259" key="2">
    <source>
        <dbReference type="PROSITE" id="PS50106"/>
    </source>
</evidence>
<dbReference type="Pfam" id="PF17820">
    <property type="entry name" value="PDZ_6"/>
    <property type="match status" value="1"/>
</dbReference>
<dbReference type="Gene3D" id="2.60.40.3650">
    <property type="match status" value="1"/>
</dbReference>
<gene>
    <name evidence="3" type="ORF">EKG38_18670</name>
</gene>
<dbReference type="SUPFAM" id="SSF55486">
    <property type="entry name" value="Metalloproteases ('zincins'), catalytic domain"/>
    <property type="match status" value="1"/>
</dbReference>
<feature type="domain" description="PDZ" evidence="2">
    <location>
        <begin position="470"/>
        <end position="521"/>
    </location>
</feature>
<organism evidence="3 4">
    <name type="scientific">Shewanella canadensis</name>
    <dbReference type="NCBI Taxonomy" id="271096"/>
    <lineage>
        <taxon>Bacteria</taxon>
        <taxon>Pseudomonadati</taxon>
        <taxon>Pseudomonadota</taxon>
        <taxon>Gammaproteobacteria</taxon>
        <taxon>Alteromonadales</taxon>
        <taxon>Shewanellaceae</taxon>
        <taxon>Shewanella</taxon>
    </lineage>
</organism>
<dbReference type="SMART" id="SM00228">
    <property type="entry name" value="PDZ"/>
    <property type="match status" value="1"/>
</dbReference>
<evidence type="ECO:0000313" key="3">
    <source>
        <dbReference type="EMBL" id="RTR37485.1"/>
    </source>
</evidence>
<dbReference type="Proteomes" id="UP000267448">
    <property type="component" value="Unassembled WGS sequence"/>
</dbReference>
<dbReference type="InterPro" id="IPR024191">
    <property type="entry name" value="Peptidase_M61"/>
</dbReference>
<keyword evidence="4" id="KW-1185">Reference proteome</keyword>
<sequence>MKPVVPLILTFSGLFSVASQAEVSYQIDLTQPLHHSASVEVNFPKTSSSHFTVNLPVWRTGKYQVLPLADGIRSFSAKDEAGERLPVVRMATGEWQVELTQPTAVSVSYQLHANQLGERVAHIDATHAFLDASGVFVYSPEFRDEAVTVSMQVPDRWRSYSGMAKGERAHSFVGSSYDVLVDSPIETGINHHREFTADGRDYELVVWGEGNYDLDKIVADLTKLSGQANAIWEGYPFERYLYMVHATSGVSGATEHLNSTIIQRPRFSFRERKDYLGFIKTASHEFVHTWNVKAYRPDGLVPYDYQKENMSELLWLSEGSTSYFQSQLLLRAGVITVKEFFEDLAKRIARNELTPGREVQSVAEASVSQWASGDGDYAINHSANIYSEGFLASLALDFSLIDESGLKHSYRDLHKALYREHRVPAGFDVSDVLQILMKLTGEDYDAWWQAHINSPLSIDFPPLLKKAGLKMDYSKDSKSVAYTGMKPDSSLILTQVLRGSPAWNAGIVVGDEIVAVNGLKVTAKGFDARIKDFKVGGQIEITLFSDDRLKSVLLTLGEQQSGQLMLTSVKKPSRSQKAFFEAWLGIDWPFDRKGVIRS</sequence>
<dbReference type="InterPro" id="IPR041489">
    <property type="entry name" value="PDZ_6"/>
</dbReference>
<dbReference type="InterPro" id="IPR027268">
    <property type="entry name" value="Peptidase_M4/M1_CTD_sf"/>
</dbReference>
<dbReference type="Pfam" id="PF05299">
    <property type="entry name" value="Peptidase_M61"/>
    <property type="match status" value="1"/>
</dbReference>
<evidence type="ECO:0000256" key="1">
    <source>
        <dbReference type="SAM" id="SignalP"/>
    </source>
</evidence>
<dbReference type="OrthoDB" id="9778516at2"/>
<dbReference type="PIRSF" id="PIRSF016493">
    <property type="entry name" value="Glycyl_aminpptds"/>
    <property type="match status" value="1"/>
</dbReference>
<evidence type="ECO:0000313" key="4">
    <source>
        <dbReference type="Proteomes" id="UP000267448"/>
    </source>
</evidence>
<keyword evidence="1" id="KW-0732">Signal</keyword>
<dbReference type="InterPro" id="IPR040756">
    <property type="entry name" value="Peptidase_M61_N"/>
</dbReference>
<dbReference type="Gene3D" id="1.10.390.10">
    <property type="entry name" value="Neutral Protease Domain 2"/>
    <property type="match status" value="1"/>
</dbReference>
<dbReference type="PROSITE" id="PS50106">
    <property type="entry name" value="PDZ"/>
    <property type="match status" value="1"/>
</dbReference>
<dbReference type="SUPFAM" id="SSF50156">
    <property type="entry name" value="PDZ domain-like"/>
    <property type="match status" value="1"/>
</dbReference>
<dbReference type="RefSeq" id="WP_126521876.1">
    <property type="nucleotide sequence ID" value="NZ_RXNU01000012.1"/>
</dbReference>
<protein>
    <submittedName>
        <fullName evidence="3">M61 family peptidase</fullName>
    </submittedName>
</protein>
<reference evidence="3 4" key="1">
    <citation type="submission" date="2018-12" db="EMBL/GenBank/DDBJ databases">
        <authorList>
            <person name="Yu L."/>
        </authorList>
    </citation>
    <scope>NUCLEOTIDE SEQUENCE [LARGE SCALE GENOMIC DNA]</scope>
    <source>
        <strain evidence="3 4">HAW-EB2</strain>
    </source>
</reference>
<dbReference type="AlphaFoldDB" id="A0A431WQP4"/>
<name>A0A431WQP4_9GAMM</name>
<feature type="chain" id="PRO_5019307017" evidence="1">
    <location>
        <begin position="22"/>
        <end position="598"/>
    </location>
</feature>
<dbReference type="Pfam" id="PF17899">
    <property type="entry name" value="Peptidase_M61_N"/>
    <property type="match status" value="1"/>
</dbReference>
<accession>A0A431WQP4</accession>
<dbReference type="Gene3D" id="2.30.42.10">
    <property type="match status" value="1"/>
</dbReference>
<dbReference type="InterPro" id="IPR007963">
    <property type="entry name" value="Peptidase_M61_catalytic"/>
</dbReference>
<comment type="caution">
    <text evidence="3">The sequence shown here is derived from an EMBL/GenBank/DDBJ whole genome shotgun (WGS) entry which is preliminary data.</text>
</comment>
<dbReference type="InterPro" id="IPR036034">
    <property type="entry name" value="PDZ_sf"/>
</dbReference>